<reference evidence="2 3" key="1">
    <citation type="submission" date="2011-02" db="EMBL/GenBank/DDBJ databases">
        <authorList>
            <person name="Nelson K.E."/>
            <person name="Sutton G."/>
            <person name="Torralba M."/>
            <person name="Durkin S."/>
            <person name="Harkins D."/>
            <person name="Montgomery R."/>
            <person name="Ziemer C."/>
            <person name="Klaassens E."/>
            <person name="Ocuiv P."/>
            <person name="Morrison M."/>
        </authorList>
    </citation>
    <scope>NUCLEOTIDE SEQUENCE [LARGE SCALE GENOMIC DNA]</scope>
    <source>
        <strain evidence="2 3">8</strain>
    </source>
</reference>
<organism evidence="2 3">
    <name type="scientific">Ruminococcus albus 8</name>
    <dbReference type="NCBI Taxonomy" id="246199"/>
    <lineage>
        <taxon>Bacteria</taxon>
        <taxon>Bacillati</taxon>
        <taxon>Bacillota</taxon>
        <taxon>Clostridia</taxon>
        <taxon>Eubacteriales</taxon>
        <taxon>Oscillospiraceae</taxon>
        <taxon>Ruminococcus</taxon>
    </lineage>
</organism>
<keyword evidence="1" id="KW-0812">Transmembrane</keyword>
<keyword evidence="3" id="KW-1185">Reference proteome</keyword>
<feature type="transmembrane region" description="Helical" evidence="1">
    <location>
        <begin position="48"/>
        <end position="70"/>
    </location>
</feature>
<evidence type="ECO:0000256" key="1">
    <source>
        <dbReference type="SAM" id="Phobius"/>
    </source>
</evidence>
<evidence type="ECO:0000313" key="3">
    <source>
        <dbReference type="Proteomes" id="UP000004259"/>
    </source>
</evidence>
<keyword evidence="1" id="KW-0472">Membrane</keyword>
<dbReference type="AlphaFoldDB" id="E9S7X9"/>
<feature type="transmembrane region" description="Helical" evidence="1">
    <location>
        <begin position="156"/>
        <end position="178"/>
    </location>
</feature>
<sequence>MEKNEPAGRITERTDMSGKKIAKDVLLAAEISVFYVSSVFLSKIITDAFGLAAAFIYILFISALYGLALISDDKIEWLVKWGLSIPISRLVLQYFISADYSVRALNLIFPNYGRETAGGNFTGFFLIVILSVNCLIAAVIALVTDREKQQTAKRSQLIVTSFFAAVIIAVVLILESMFPSYEHISAHM</sequence>
<evidence type="ECO:0000313" key="2">
    <source>
        <dbReference type="EMBL" id="EGC04549.1"/>
    </source>
</evidence>
<keyword evidence="1" id="KW-1133">Transmembrane helix</keyword>
<accession>E9S7X9</accession>
<comment type="caution">
    <text evidence="2">The sequence shown here is derived from an EMBL/GenBank/DDBJ whole genome shotgun (WGS) entry which is preliminary data.</text>
</comment>
<proteinExistence type="predicted"/>
<protein>
    <submittedName>
        <fullName evidence="2">Uncharacterized protein</fullName>
    </submittedName>
</protein>
<gene>
    <name evidence="2" type="ORF">CUS_7354</name>
</gene>
<name>E9S7X9_RUMAL</name>
<dbReference type="EMBL" id="ADKM02000018">
    <property type="protein sequence ID" value="EGC04549.1"/>
    <property type="molecule type" value="Genomic_DNA"/>
</dbReference>
<dbReference type="eggNOG" id="ENOG503263E">
    <property type="taxonomic scope" value="Bacteria"/>
</dbReference>
<feature type="transmembrane region" description="Helical" evidence="1">
    <location>
        <begin position="121"/>
        <end position="144"/>
    </location>
</feature>
<dbReference type="Proteomes" id="UP000004259">
    <property type="component" value="Unassembled WGS sequence"/>
</dbReference>